<feature type="transmembrane region" description="Helical" evidence="6">
    <location>
        <begin position="71"/>
        <end position="91"/>
    </location>
</feature>
<keyword evidence="5 6" id="KW-0472">Membrane</keyword>
<dbReference type="HOGENOM" id="CLU_040186_2_2_6"/>
<sequence>MDILNWLSMVGATLLVVGLAEIGDKTQIMCMLLAAKHKPLPVLFGATAAFMVLNLLAVLFGSIVTKWLPEQVVALIVAILFIFFGVKSLLAKEEDEEGEALEEKGQHTVFVTAFLLIFVAELGDKTQLAVTGISTTVAPVAVWVGATIALFLTSALGVWAGQTLLQRIPLVLLHRISGVFFLLVAVFALYKAFS</sequence>
<feature type="transmembrane region" description="Helical" evidence="6">
    <location>
        <begin position="140"/>
        <end position="160"/>
    </location>
</feature>
<organism evidence="7 8">
    <name type="scientific">Beggiatoa alba B18LD</name>
    <dbReference type="NCBI Taxonomy" id="395493"/>
    <lineage>
        <taxon>Bacteria</taxon>
        <taxon>Pseudomonadati</taxon>
        <taxon>Pseudomonadota</taxon>
        <taxon>Gammaproteobacteria</taxon>
        <taxon>Thiotrichales</taxon>
        <taxon>Thiotrichaceae</taxon>
        <taxon>Beggiatoa</taxon>
    </lineage>
</organism>
<evidence type="ECO:0000256" key="4">
    <source>
        <dbReference type="ARBA" id="ARBA00022989"/>
    </source>
</evidence>
<comment type="similarity">
    <text evidence="2 6">Belongs to the GDT1 family.</text>
</comment>
<keyword evidence="8" id="KW-1185">Reference proteome</keyword>
<dbReference type="GO" id="GO:0046873">
    <property type="term" value="F:metal ion transmembrane transporter activity"/>
    <property type="evidence" value="ECO:0007669"/>
    <property type="project" value="InterPro"/>
</dbReference>
<dbReference type="eggNOG" id="COG2119">
    <property type="taxonomic scope" value="Bacteria"/>
</dbReference>
<evidence type="ECO:0000256" key="2">
    <source>
        <dbReference type="ARBA" id="ARBA00009190"/>
    </source>
</evidence>
<evidence type="ECO:0000256" key="3">
    <source>
        <dbReference type="ARBA" id="ARBA00022692"/>
    </source>
</evidence>
<dbReference type="EMBL" id="JH600070">
    <property type="protein sequence ID" value="EIJ42273.1"/>
    <property type="molecule type" value="Genomic_DNA"/>
</dbReference>
<keyword evidence="3 6" id="KW-0812">Transmembrane</keyword>
<dbReference type="RefSeq" id="WP_002685076.1">
    <property type="nucleotide sequence ID" value="NZ_JH600070.1"/>
</dbReference>
<dbReference type="Pfam" id="PF01169">
    <property type="entry name" value="GDT1"/>
    <property type="match status" value="2"/>
</dbReference>
<dbReference type="PANTHER" id="PTHR12608:SF1">
    <property type="entry name" value="TRANSMEMBRANE PROTEIN 165"/>
    <property type="match status" value="1"/>
</dbReference>
<feature type="transmembrane region" description="Helical" evidence="6">
    <location>
        <begin position="172"/>
        <end position="193"/>
    </location>
</feature>
<evidence type="ECO:0000256" key="1">
    <source>
        <dbReference type="ARBA" id="ARBA00004141"/>
    </source>
</evidence>
<dbReference type="Proteomes" id="UP000005744">
    <property type="component" value="Unassembled WGS sequence"/>
</dbReference>
<dbReference type="OrthoDB" id="9801356at2"/>
<feature type="transmembrane region" description="Helical" evidence="6">
    <location>
        <begin position="6"/>
        <end position="22"/>
    </location>
</feature>
<accession>I3CF80</accession>
<evidence type="ECO:0000256" key="5">
    <source>
        <dbReference type="ARBA" id="ARBA00023136"/>
    </source>
</evidence>
<dbReference type="AlphaFoldDB" id="I3CF80"/>
<keyword evidence="4 6" id="KW-1133">Transmembrane helix</keyword>
<dbReference type="GO" id="GO:0016020">
    <property type="term" value="C:membrane"/>
    <property type="evidence" value="ECO:0007669"/>
    <property type="project" value="UniProtKB-SubCell"/>
</dbReference>
<gene>
    <name evidence="7" type="ORF">BegalDRAFT_1379</name>
</gene>
<reference evidence="7 8" key="1">
    <citation type="submission" date="2011-11" db="EMBL/GenBank/DDBJ databases">
        <title>Improved High-Quality Draft sequence of Beggiatoa alba B18lD.</title>
        <authorList>
            <consortium name="US DOE Joint Genome Institute"/>
            <person name="Lucas S."/>
            <person name="Han J."/>
            <person name="Lapidus A."/>
            <person name="Cheng J.-F."/>
            <person name="Goodwin L."/>
            <person name="Pitluck S."/>
            <person name="Peters L."/>
            <person name="Mikhailova N."/>
            <person name="Held B."/>
            <person name="Detter J.C."/>
            <person name="Han C."/>
            <person name="Tapia R."/>
            <person name="Land M."/>
            <person name="Hauser L."/>
            <person name="Kyrpides N."/>
            <person name="Ivanova N."/>
            <person name="Pagani I."/>
            <person name="Samuel K."/>
            <person name="Teske A."/>
            <person name="Mueller J."/>
            <person name="Woyke T."/>
        </authorList>
    </citation>
    <scope>NUCLEOTIDE SEQUENCE [LARGE SCALE GENOMIC DNA]</scope>
    <source>
        <strain evidence="7 8">B18LD</strain>
    </source>
</reference>
<comment type="subcellular location">
    <subcellularLocation>
        <location evidence="1 6">Membrane</location>
        <topology evidence="1 6">Multi-pass membrane protein</topology>
    </subcellularLocation>
</comment>
<feature type="transmembrane region" description="Helical" evidence="6">
    <location>
        <begin position="103"/>
        <end position="120"/>
    </location>
</feature>
<evidence type="ECO:0000313" key="8">
    <source>
        <dbReference type="Proteomes" id="UP000005744"/>
    </source>
</evidence>
<proteinExistence type="inferred from homology"/>
<evidence type="ECO:0000313" key="7">
    <source>
        <dbReference type="EMBL" id="EIJ42273.1"/>
    </source>
</evidence>
<name>I3CF80_9GAMM</name>
<protein>
    <recommendedName>
        <fullName evidence="6">GDT1 family protein</fullName>
    </recommendedName>
</protein>
<evidence type="ECO:0000256" key="6">
    <source>
        <dbReference type="RuleBase" id="RU365102"/>
    </source>
</evidence>
<dbReference type="InterPro" id="IPR001727">
    <property type="entry name" value="GDT1-like"/>
</dbReference>
<feature type="transmembrane region" description="Helical" evidence="6">
    <location>
        <begin position="42"/>
        <end position="65"/>
    </location>
</feature>
<dbReference type="PANTHER" id="PTHR12608">
    <property type="entry name" value="TRANSMEMBRANE PROTEIN HTP-1 RELATED"/>
    <property type="match status" value="1"/>
</dbReference>